<dbReference type="Pfam" id="PF00168">
    <property type="entry name" value="C2"/>
    <property type="match status" value="1"/>
</dbReference>
<dbReference type="InterPro" id="IPR035892">
    <property type="entry name" value="C2_domain_sf"/>
</dbReference>
<dbReference type="AlphaFoldDB" id="A0AAD7XQQ8"/>
<dbReference type="InterPro" id="IPR000008">
    <property type="entry name" value="C2_dom"/>
</dbReference>
<reference evidence="4" key="1">
    <citation type="submission" date="2023-01" db="EMBL/GenBank/DDBJ databases">
        <title>Metagenome sequencing of chrysophaentin producing Chrysophaeum taylorii.</title>
        <authorList>
            <person name="Davison J."/>
            <person name="Bewley C."/>
        </authorList>
    </citation>
    <scope>NUCLEOTIDE SEQUENCE</scope>
    <source>
        <strain evidence="4">NIES-1699</strain>
    </source>
</reference>
<evidence type="ECO:0000259" key="3">
    <source>
        <dbReference type="PROSITE" id="PS50004"/>
    </source>
</evidence>
<dbReference type="EMBL" id="JAQMWT010000009">
    <property type="protein sequence ID" value="KAJ8614294.1"/>
    <property type="molecule type" value="Genomic_DNA"/>
</dbReference>
<keyword evidence="2" id="KW-0472">Membrane</keyword>
<feature type="compositionally biased region" description="Low complexity" evidence="1">
    <location>
        <begin position="65"/>
        <end position="88"/>
    </location>
</feature>
<keyword evidence="5" id="KW-1185">Reference proteome</keyword>
<dbReference type="CDD" id="cd00030">
    <property type="entry name" value="C2"/>
    <property type="match status" value="1"/>
</dbReference>
<dbReference type="SMART" id="SM00239">
    <property type="entry name" value="C2"/>
    <property type="match status" value="1"/>
</dbReference>
<proteinExistence type="predicted"/>
<keyword evidence="2" id="KW-0812">Transmembrane</keyword>
<evidence type="ECO:0000256" key="1">
    <source>
        <dbReference type="SAM" id="MobiDB-lite"/>
    </source>
</evidence>
<dbReference type="Proteomes" id="UP001230188">
    <property type="component" value="Unassembled WGS sequence"/>
</dbReference>
<protein>
    <recommendedName>
        <fullName evidence="3">C2 domain-containing protein</fullName>
    </recommendedName>
</protein>
<accession>A0AAD7XQQ8</accession>
<feature type="region of interest" description="Disordered" evidence="1">
    <location>
        <begin position="621"/>
        <end position="659"/>
    </location>
</feature>
<keyword evidence="2" id="KW-1133">Transmembrane helix</keyword>
<evidence type="ECO:0000313" key="5">
    <source>
        <dbReference type="Proteomes" id="UP001230188"/>
    </source>
</evidence>
<gene>
    <name evidence="4" type="ORF">CTAYLR_001185</name>
</gene>
<dbReference type="PROSITE" id="PS50004">
    <property type="entry name" value="C2"/>
    <property type="match status" value="1"/>
</dbReference>
<organism evidence="4 5">
    <name type="scientific">Chrysophaeum taylorii</name>
    <dbReference type="NCBI Taxonomy" id="2483200"/>
    <lineage>
        <taxon>Eukaryota</taxon>
        <taxon>Sar</taxon>
        <taxon>Stramenopiles</taxon>
        <taxon>Ochrophyta</taxon>
        <taxon>Pelagophyceae</taxon>
        <taxon>Pelagomonadales</taxon>
        <taxon>Pelagomonadaceae</taxon>
        <taxon>Chrysophaeum</taxon>
    </lineage>
</organism>
<feature type="region of interest" description="Disordered" evidence="1">
    <location>
        <begin position="64"/>
        <end position="88"/>
    </location>
</feature>
<feature type="domain" description="C2" evidence="3">
    <location>
        <begin position="291"/>
        <end position="400"/>
    </location>
</feature>
<comment type="caution">
    <text evidence="4">The sequence shown here is derived from an EMBL/GenBank/DDBJ whole genome shotgun (WGS) entry which is preliminary data.</text>
</comment>
<sequence length="1098" mass="120777">MEAGTKKQAAVPASAAAGGGGGRTGAVRSSSVPAHLKRAVLRRERSNVLISTPAGWDEIEADAESTATTTTTTTTSSSSSGLATTTTANNKSSTTPLFFFASPPVRRWIVVVLASWWFARSLAVACFVGAAVVFLPDATGLILSTIITRIALFDRVSLEFKGVRVWPWVGGDKLYVEVRVKAFKFGNPKGVANWCREAFVSASDIELVLAIRLEALFRIREIFEVWSWFPRHQALRPGRPSRFAAVYEEKRWRNRRMLGTLEIDLSLGDVEVAFERSDGALNSAAISGALARGELERRGLKKKTEGNNKLTVEVIAARDLLKSRATFAKVSVRQKTAKSKTVVTTANPVFALTSTFGGVADPSTVIHVALYDEGLRDVCRGQWASSLKELVISGKMEGWVPLRDHKMRVYEVRRYKEPIRVCSYIEPVAFTGNGLEVAGEYPPDDDRDASIPNLEDPGPGYPAVKLRIRWEHDATSVDPPPPSTMDQMKANSTETALRCGNLDNIRLMLASFPLWLEVRGFRIRGTAIAHVRDLFLTHQGELERKRRSKNKAALDDYARDPKRALALSRLEVAFPREPLTLDQACGKLARGLLDRALAISRVGTVLGQIVTAIGYGALHHADARPSSSSSSRDADEMLETSQNLAADQEPTTTTTTTTKGACKVQGRINRQIALLLGLARPSHKQMDARASDDLSRPVLAAGVLLRASSKTAAPKPCRCVLRGATLYYFQIAGTTGAASRRRRGEDRALDLRRVVNTDRLYGTTLRPRDASSFLLECDDAALRLGMRDDRGLVHWVSLTPVSSDRGRRRFNAAAWDDEAFRTPPATTAAAWRDAIRAALSDLWVTAEAEVRNLVDLYRRGQFDDSQNLEEEKKESSPSVVVERKSAALPVAVCCPTDAASAAVSPRSSYRALHPLNGMWQLEKRGTDLDGLLACEGISYSTRLVFSSAAAALWINLQDNRCIIYMSDCYEHRFAGPLDTPVSTTFEADELRTVFVVDQLSLTDDGAGLILSQSSPVSGEVFLKVEWRTQKRHDATNNKAAPDRKSRLLHDEDTLIQRTRWVHTAAKPYAAGVYAHPHDFDVYRRMPPDKAAQLELAVI</sequence>
<dbReference type="Gene3D" id="2.60.40.150">
    <property type="entry name" value="C2 domain"/>
    <property type="match status" value="1"/>
</dbReference>
<name>A0AAD7XQQ8_9STRA</name>
<feature type="transmembrane region" description="Helical" evidence="2">
    <location>
        <begin position="108"/>
        <end position="135"/>
    </location>
</feature>
<evidence type="ECO:0000313" key="4">
    <source>
        <dbReference type="EMBL" id="KAJ8614294.1"/>
    </source>
</evidence>
<feature type="region of interest" description="Disordered" evidence="1">
    <location>
        <begin position="1"/>
        <end position="30"/>
    </location>
</feature>
<dbReference type="SUPFAM" id="SSF49562">
    <property type="entry name" value="C2 domain (Calcium/lipid-binding domain, CaLB)"/>
    <property type="match status" value="1"/>
</dbReference>
<evidence type="ECO:0000256" key="2">
    <source>
        <dbReference type="SAM" id="Phobius"/>
    </source>
</evidence>